<reference evidence="15 16" key="1">
    <citation type="submission" date="2018-02" db="EMBL/GenBank/DDBJ databases">
        <title>Subsurface microbial communities from deep shales in Ohio and West Virginia, USA.</title>
        <authorList>
            <person name="Wrighton K."/>
        </authorList>
    </citation>
    <scope>NUCLEOTIDE SEQUENCE [LARGE SCALE GENOMIC DNA]</scope>
    <source>
        <strain evidence="15 16">OWC-G53F</strain>
    </source>
</reference>
<dbReference type="Pfam" id="PF00593">
    <property type="entry name" value="TonB_dep_Rec_b-barrel"/>
    <property type="match status" value="1"/>
</dbReference>
<dbReference type="Gene3D" id="2.170.130.10">
    <property type="entry name" value="TonB-dependent receptor, plug domain"/>
    <property type="match status" value="1"/>
</dbReference>
<evidence type="ECO:0000256" key="7">
    <source>
        <dbReference type="ARBA" id="ARBA00023077"/>
    </source>
</evidence>
<dbReference type="OrthoDB" id="15609at2"/>
<evidence type="ECO:0000313" key="16">
    <source>
        <dbReference type="Proteomes" id="UP000238071"/>
    </source>
</evidence>
<keyword evidence="7 11" id="KW-0798">TonB box</keyword>
<evidence type="ECO:0000256" key="4">
    <source>
        <dbReference type="ARBA" id="ARBA00022692"/>
    </source>
</evidence>
<dbReference type="InterPro" id="IPR000531">
    <property type="entry name" value="Beta-barrel_TonB"/>
</dbReference>
<evidence type="ECO:0000256" key="11">
    <source>
        <dbReference type="RuleBase" id="RU003357"/>
    </source>
</evidence>
<keyword evidence="15" id="KW-0675">Receptor</keyword>
<dbReference type="AlphaFoldDB" id="A0A2S6GU30"/>
<dbReference type="Pfam" id="PF07715">
    <property type="entry name" value="Plug"/>
    <property type="match status" value="1"/>
</dbReference>
<evidence type="ECO:0000256" key="2">
    <source>
        <dbReference type="ARBA" id="ARBA00022448"/>
    </source>
</evidence>
<dbReference type="InterPro" id="IPR012910">
    <property type="entry name" value="Plug_dom"/>
</dbReference>
<dbReference type="Gene3D" id="2.40.170.20">
    <property type="entry name" value="TonB-dependent receptor, beta-barrel domain"/>
    <property type="match status" value="1"/>
</dbReference>
<feature type="chain" id="PRO_5015461636" evidence="12">
    <location>
        <begin position="29"/>
        <end position="813"/>
    </location>
</feature>
<comment type="caution">
    <text evidence="15">The sequence shown here is derived from an EMBL/GenBank/DDBJ whole genome shotgun (WGS) entry which is preliminary data.</text>
</comment>
<evidence type="ECO:0000256" key="12">
    <source>
        <dbReference type="SAM" id="SignalP"/>
    </source>
</evidence>
<evidence type="ECO:0000313" key="15">
    <source>
        <dbReference type="EMBL" id="PPK68755.1"/>
    </source>
</evidence>
<keyword evidence="9 10" id="KW-0998">Cell outer membrane</keyword>
<proteinExistence type="inferred from homology"/>
<dbReference type="InterPro" id="IPR039426">
    <property type="entry name" value="TonB-dep_rcpt-like"/>
</dbReference>
<evidence type="ECO:0000256" key="8">
    <source>
        <dbReference type="ARBA" id="ARBA00023136"/>
    </source>
</evidence>
<sequence length="813" mass="88183">MTHFKPPYPLNARRALICLLMAASPLVAAETGQNADKKKAAGSAKAVPVMKEMKVTETATPAAKTPTAKERYRLPTTTESVTSDKIESTVNAMTAEDTIKYLPSIQVRKRYIGDTNAPVGWRTSGTGASARGLIYADGILLSSLLGNNNGNTGSPRWNMVAPSEIERVDVMYGPFSAAHAGNSIGGVIDITTKMPEKFEAGADVKSTWQDYGFYGKNKMFDSQEYSFNVGDRYKDFSFRFDASHLDSHSQPITFNNPLVSTTAATAADKVVTGAVSNLNGAGVPAVVLGEGYLNHTVQDNFKWKLGYDFTPTVHAAYTLGLWQNDNNAGFNSFLRDSAGNVVDSGRVNIGGKRYDLGSTFAETRAEQMHWSHGMNLKSDTGGIFDWDLSGSVVEYGTDLSRTSTQAPALAANNGAGTVTSLTGTGWHTADAKGIWRPGVDLLGKHEVSFGFHHDLYNLDNPQYTVANWQSSDIGTINSNSQGKTQTEGYWMQDAWDFAKNWNLTLGGRVENWHAYDGLNQSLTGGSLKSLNQADRNELEFSPKAKLTWKPMERVQTGLAVGQAYRFATVTELFQSTTVTTGGVTNIANGNPNLKPEEALSSELSGEYFLDQGKLRLSLFQERVKDAIYTQRGFLATGGTVNSAQNVGEVQTYGVEFAGEASDVGIQGLDLSGNATWTDSRITENDVADAAALAAGNTAANPYATQPSTGKRQPRVPEWRASATIAYRPTDKLVTSVSGRYSSPQFGQLNNSDTNLATYASGGNSYFIVDLRTKYQVTKQVSASVGIDNVNNSEVWLYHPFPSRTYFAQLKYNY</sequence>
<dbReference type="EMBL" id="PTIY01000011">
    <property type="protein sequence ID" value="PPK68755.1"/>
    <property type="molecule type" value="Genomic_DNA"/>
</dbReference>
<dbReference type="GO" id="GO:0044718">
    <property type="term" value="P:siderophore transmembrane transport"/>
    <property type="evidence" value="ECO:0007669"/>
    <property type="project" value="TreeGrafter"/>
</dbReference>
<evidence type="ECO:0000256" key="3">
    <source>
        <dbReference type="ARBA" id="ARBA00022452"/>
    </source>
</evidence>
<evidence type="ECO:0000259" key="13">
    <source>
        <dbReference type="Pfam" id="PF00593"/>
    </source>
</evidence>
<name>A0A2S6GU30_9GAMM</name>
<accession>A0A2S6GU30</accession>
<comment type="subcellular location">
    <subcellularLocation>
        <location evidence="1 10">Cell outer membrane</location>
        <topology evidence="1 10">Multi-pass membrane protein</topology>
    </subcellularLocation>
</comment>
<evidence type="ECO:0000256" key="6">
    <source>
        <dbReference type="ARBA" id="ARBA00023065"/>
    </source>
</evidence>
<comment type="similarity">
    <text evidence="10 11">Belongs to the TonB-dependent receptor family.</text>
</comment>
<evidence type="ECO:0000256" key="10">
    <source>
        <dbReference type="PROSITE-ProRule" id="PRU01360"/>
    </source>
</evidence>
<dbReference type="InterPro" id="IPR036942">
    <property type="entry name" value="Beta-barrel_TonB_sf"/>
</dbReference>
<evidence type="ECO:0000259" key="14">
    <source>
        <dbReference type="Pfam" id="PF07715"/>
    </source>
</evidence>
<feature type="domain" description="TonB-dependent receptor-like beta-barrel" evidence="13">
    <location>
        <begin position="322"/>
        <end position="789"/>
    </location>
</feature>
<keyword evidence="6" id="KW-0406">Ion transport</keyword>
<keyword evidence="8 10" id="KW-0472">Membrane</keyword>
<protein>
    <submittedName>
        <fullName evidence="15">Iron complex outermembrane receptor protein</fullName>
    </submittedName>
</protein>
<feature type="signal peptide" evidence="12">
    <location>
        <begin position="1"/>
        <end position="28"/>
    </location>
</feature>
<keyword evidence="2 10" id="KW-0813">Transport</keyword>
<gene>
    <name evidence="15" type="ORF">B0F88_111163</name>
</gene>
<organism evidence="15 16">
    <name type="scientific">Methylobacter tundripaludum</name>
    <dbReference type="NCBI Taxonomy" id="173365"/>
    <lineage>
        <taxon>Bacteria</taxon>
        <taxon>Pseudomonadati</taxon>
        <taxon>Pseudomonadota</taxon>
        <taxon>Gammaproteobacteria</taxon>
        <taxon>Methylococcales</taxon>
        <taxon>Methylococcaceae</taxon>
        <taxon>Methylobacter</taxon>
    </lineage>
</organism>
<dbReference type="PANTHER" id="PTHR30069:SF53">
    <property type="entry name" value="COLICIN I RECEPTOR-RELATED"/>
    <property type="match status" value="1"/>
</dbReference>
<dbReference type="GO" id="GO:0015344">
    <property type="term" value="F:siderophore uptake transmembrane transporter activity"/>
    <property type="evidence" value="ECO:0007669"/>
    <property type="project" value="TreeGrafter"/>
</dbReference>
<dbReference type="PANTHER" id="PTHR30069">
    <property type="entry name" value="TONB-DEPENDENT OUTER MEMBRANE RECEPTOR"/>
    <property type="match status" value="1"/>
</dbReference>
<dbReference type="SUPFAM" id="SSF56935">
    <property type="entry name" value="Porins"/>
    <property type="match status" value="1"/>
</dbReference>
<dbReference type="RefSeq" id="WP_104424587.1">
    <property type="nucleotide sequence ID" value="NZ_PTIY01000011.1"/>
</dbReference>
<evidence type="ECO:0000256" key="9">
    <source>
        <dbReference type="ARBA" id="ARBA00023237"/>
    </source>
</evidence>
<evidence type="ECO:0000256" key="1">
    <source>
        <dbReference type="ARBA" id="ARBA00004571"/>
    </source>
</evidence>
<keyword evidence="16" id="KW-1185">Reference proteome</keyword>
<keyword evidence="5 12" id="KW-0732">Signal</keyword>
<keyword evidence="3 10" id="KW-1134">Transmembrane beta strand</keyword>
<dbReference type="PROSITE" id="PS52016">
    <property type="entry name" value="TONB_DEPENDENT_REC_3"/>
    <property type="match status" value="1"/>
</dbReference>
<dbReference type="Proteomes" id="UP000238071">
    <property type="component" value="Unassembled WGS sequence"/>
</dbReference>
<feature type="domain" description="TonB-dependent receptor plug" evidence="14">
    <location>
        <begin position="73"/>
        <end position="187"/>
    </location>
</feature>
<dbReference type="InterPro" id="IPR037066">
    <property type="entry name" value="Plug_dom_sf"/>
</dbReference>
<dbReference type="GO" id="GO:0009279">
    <property type="term" value="C:cell outer membrane"/>
    <property type="evidence" value="ECO:0007669"/>
    <property type="project" value="UniProtKB-SubCell"/>
</dbReference>
<keyword evidence="4 10" id="KW-0812">Transmembrane</keyword>
<dbReference type="CDD" id="cd01347">
    <property type="entry name" value="ligand_gated_channel"/>
    <property type="match status" value="1"/>
</dbReference>
<evidence type="ECO:0000256" key="5">
    <source>
        <dbReference type="ARBA" id="ARBA00022729"/>
    </source>
</evidence>